<organism evidence="1 2">
    <name type="scientific">Cordylochernes scorpioides</name>
    <dbReference type="NCBI Taxonomy" id="51811"/>
    <lineage>
        <taxon>Eukaryota</taxon>
        <taxon>Metazoa</taxon>
        <taxon>Ecdysozoa</taxon>
        <taxon>Arthropoda</taxon>
        <taxon>Chelicerata</taxon>
        <taxon>Arachnida</taxon>
        <taxon>Pseudoscorpiones</taxon>
        <taxon>Cheliferoidea</taxon>
        <taxon>Chernetidae</taxon>
        <taxon>Cordylochernes</taxon>
    </lineage>
</organism>
<evidence type="ECO:0000313" key="1">
    <source>
        <dbReference type="EMBL" id="UYV78869.1"/>
    </source>
</evidence>
<evidence type="ECO:0008006" key="3">
    <source>
        <dbReference type="Google" id="ProtNLM"/>
    </source>
</evidence>
<gene>
    <name evidence="1" type="ORF">LAZ67_17000068</name>
</gene>
<name>A0ABY6LCF5_9ARAC</name>
<dbReference type="EMBL" id="CP092879">
    <property type="protein sequence ID" value="UYV78869.1"/>
    <property type="molecule type" value="Genomic_DNA"/>
</dbReference>
<accession>A0ABY6LCF5</accession>
<reference evidence="1 2" key="1">
    <citation type="submission" date="2022-01" db="EMBL/GenBank/DDBJ databases">
        <title>A chromosomal length assembly of Cordylochernes scorpioides.</title>
        <authorList>
            <person name="Zeh D."/>
            <person name="Zeh J."/>
        </authorList>
    </citation>
    <scope>NUCLEOTIDE SEQUENCE [LARGE SCALE GENOMIC DNA]</scope>
    <source>
        <strain evidence="1">IN4F17</strain>
        <tissue evidence="1">Whole Body</tissue>
    </source>
</reference>
<evidence type="ECO:0000313" key="2">
    <source>
        <dbReference type="Proteomes" id="UP001235939"/>
    </source>
</evidence>
<protein>
    <recommendedName>
        <fullName evidence="3">Ribosomal protein S3</fullName>
    </recommendedName>
</protein>
<dbReference type="Proteomes" id="UP001235939">
    <property type="component" value="Chromosome 17"/>
</dbReference>
<keyword evidence="2" id="KW-1185">Reference proteome</keyword>
<proteinExistence type="predicted"/>
<sequence>MDIHVKPTFFHTLKNLNRVPPAMVPPRISTNEKWLKNRRRPYFPTKYLSLDENEQAAKTSIAIIVTLEFINISKHYSRIFGDEQDLCAMGAEWRVKGESASKKAKSVPSFTRIAIAFIFWDAKRILFINYLNKWRKKSSRSSRIILQRTGPKLQGPDFTNYIKESLNLHFVIRTRSREATMCSLISTNDWGRGKRSFGNSKVIKAEEMSIFIPQ</sequence>